<feature type="binding site" evidence="12">
    <location>
        <position position="242"/>
    </location>
    <ligand>
        <name>Zn(2+)</name>
        <dbReference type="ChEBI" id="CHEBI:29105"/>
    </ligand>
</feature>
<organism evidence="13 14">
    <name type="scientific">Desulforapulum autotrophicum (strain ATCC 43914 / DSM 3382 / VKM B-1955 / HRM2)</name>
    <name type="common">Desulfobacterium autotrophicum</name>
    <dbReference type="NCBI Taxonomy" id="177437"/>
    <lineage>
        <taxon>Bacteria</taxon>
        <taxon>Pseudomonadati</taxon>
        <taxon>Thermodesulfobacteriota</taxon>
        <taxon>Desulfobacteria</taxon>
        <taxon>Desulfobacterales</taxon>
        <taxon>Desulfobacteraceae</taxon>
        <taxon>Desulforapulum</taxon>
    </lineage>
</organism>
<dbReference type="PANTHER" id="PTHR33694:SF1">
    <property type="entry name" value="UDP-3-O-ACYL-N-ACETYLGLUCOSAMINE DEACETYLASE 1, MITOCHONDRIAL-RELATED"/>
    <property type="match status" value="1"/>
</dbReference>
<dbReference type="GO" id="GO:0016020">
    <property type="term" value="C:membrane"/>
    <property type="evidence" value="ECO:0007669"/>
    <property type="project" value="GOC"/>
</dbReference>
<dbReference type="GO" id="GO:0046872">
    <property type="term" value="F:metal ion binding"/>
    <property type="evidence" value="ECO:0007669"/>
    <property type="project" value="UniProtKB-KW"/>
</dbReference>
<evidence type="ECO:0000256" key="8">
    <source>
        <dbReference type="ARBA" id="ARBA00022801"/>
    </source>
</evidence>
<dbReference type="InterPro" id="IPR020568">
    <property type="entry name" value="Ribosomal_Su5_D2-typ_SF"/>
</dbReference>
<dbReference type="InterPro" id="IPR011334">
    <property type="entry name" value="UDP-acyl_GlcNac_deAcase_C"/>
</dbReference>
<dbReference type="NCBIfam" id="TIGR00325">
    <property type="entry name" value="lpxC"/>
    <property type="match status" value="1"/>
</dbReference>
<keyword evidence="9 12" id="KW-0862">Zinc</keyword>
<dbReference type="GO" id="GO:0103117">
    <property type="term" value="F:UDP-3-O-acyl-N-acetylglucosamine deacetylase activity"/>
    <property type="evidence" value="ECO:0007669"/>
    <property type="project" value="UniProtKB-UniRule"/>
</dbReference>
<dbReference type="PANTHER" id="PTHR33694">
    <property type="entry name" value="UDP-3-O-ACYL-N-ACETYLGLUCOSAMINE DEACETYLASE 1, MITOCHONDRIAL-RELATED"/>
    <property type="match status" value="1"/>
</dbReference>
<dbReference type="AlphaFoldDB" id="C0QLE5"/>
<dbReference type="Gene3D" id="3.30.1700.10">
    <property type="entry name" value="lpxc deacetylase, domain 2"/>
    <property type="match status" value="1"/>
</dbReference>
<evidence type="ECO:0000256" key="11">
    <source>
        <dbReference type="ARBA" id="ARBA00024535"/>
    </source>
</evidence>
<comment type="similarity">
    <text evidence="12">Belongs to the LpxC family.</text>
</comment>
<keyword evidence="5 12" id="KW-0444">Lipid biosynthesis</keyword>
<keyword evidence="10 12" id="KW-0443">Lipid metabolism</keyword>
<evidence type="ECO:0000256" key="3">
    <source>
        <dbReference type="ARBA" id="ARBA00005002"/>
    </source>
</evidence>
<comment type="function">
    <text evidence="2 12">Catalyzes the hydrolysis of UDP-3-O-myristoyl-N-acetylglucosamine to form UDP-3-O-myristoylglucosamine and acetate, the committed step in lipid A biosynthesis.</text>
</comment>
<dbReference type="EC" id="3.5.1.108" evidence="4 12"/>
<dbReference type="UniPathway" id="UPA00359">
    <property type="reaction ID" value="UER00478"/>
</dbReference>
<evidence type="ECO:0000256" key="1">
    <source>
        <dbReference type="ARBA" id="ARBA00001947"/>
    </source>
</evidence>
<feature type="active site" description="Proton donor" evidence="12">
    <location>
        <position position="265"/>
    </location>
</feature>
<name>C0QLE5_DESAH</name>
<feature type="binding site" evidence="12">
    <location>
        <position position="81"/>
    </location>
    <ligand>
        <name>Zn(2+)</name>
        <dbReference type="ChEBI" id="CHEBI:29105"/>
    </ligand>
</feature>
<dbReference type="Gene3D" id="3.30.230.20">
    <property type="entry name" value="lpxc deacetylase, domain 1"/>
    <property type="match status" value="1"/>
</dbReference>
<dbReference type="KEGG" id="dat:HRM2_11190"/>
<dbReference type="STRING" id="177437.HRM2_11190"/>
<comment type="pathway">
    <text evidence="3 12">Glycolipid biosynthesis; lipid IV(A) biosynthesis; lipid IV(A) from (3R)-3-hydroxytetradecanoyl-[acyl-carrier-protein] and UDP-N-acetyl-alpha-D-glucosamine: step 2/6.</text>
</comment>
<reference evidence="13 14" key="1">
    <citation type="journal article" date="2009" name="Environ. Microbiol.">
        <title>Genome sequence of Desulfobacterium autotrophicum HRM2, a marine sulfate reducer oxidizing organic carbon completely to carbon dioxide.</title>
        <authorList>
            <person name="Strittmatter A.W."/>
            <person name="Liesegang H."/>
            <person name="Rabus R."/>
            <person name="Decker I."/>
            <person name="Amann J."/>
            <person name="Andres S."/>
            <person name="Henne A."/>
            <person name="Fricke W.F."/>
            <person name="Martinez-Arias R."/>
            <person name="Bartels D."/>
            <person name="Goesmann A."/>
            <person name="Krause L."/>
            <person name="Puehler A."/>
            <person name="Klenk H.P."/>
            <person name="Richter M."/>
            <person name="Schuler M."/>
            <person name="Gloeckner F.O."/>
            <person name="Meyerdierks A."/>
            <person name="Gottschalk G."/>
            <person name="Amann R."/>
        </authorList>
    </citation>
    <scope>NUCLEOTIDE SEQUENCE [LARGE SCALE GENOMIC DNA]</scope>
    <source>
        <strain evidence="14">ATCC 43914 / DSM 3382 / HRM2</strain>
    </source>
</reference>
<evidence type="ECO:0000256" key="9">
    <source>
        <dbReference type="ARBA" id="ARBA00022833"/>
    </source>
</evidence>
<comment type="catalytic activity">
    <reaction evidence="11 12">
        <text>a UDP-3-O-[(3R)-3-hydroxyacyl]-N-acetyl-alpha-D-glucosamine + H2O = a UDP-3-O-[(3R)-3-hydroxyacyl]-alpha-D-glucosamine + acetate</text>
        <dbReference type="Rhea" id="RHEA:67816"/>
        <dbReference type="ChEBI" id="CHEBI:15377"/>
        <dbReference type="ChEBI" id="CHEBI:30089"/>
        <dbReference type="ChEBI" id="CHEBI:137740"/>
        <dbReference type="ChEBI" id="CHEBI:173225"/>
        <dbReference type="EC" id="3.5.1.108"/>
    </reaction>
</comment>
<dbReference type="EMBL" id="CP001087">
    <property type="protein sequence ID" value="ACN14231.1"/>
    <property type="molecule type" value="Genomic_DNA"/>
</dbReference>
<comment type="cofactor">
    <cofactor evidence="1 12">
        <name>Zn(2+)</name>
        <dbReference type="ChEBI" id="CHEBI:29105"/>
    </cofactor>
</comment>
<sequence length="295" mass="32911">MEHHYHQQTLAQPVTCAGIGVHSGKHSRIIIQPAPVNHGIRFRRLDLPGTPDIPALFKTVVDTSLATVVGRDGAIVSTIEHLMAAFSGLAIDNALVEINGYEMPIMDGSAETFAREISRAGIHRQDSLRWYFVMTRQIRIEDGDKFVEIVPGKGFTINCTIEFDHPLIGRQEISFDPVHEDFHKEISPARTFGFLQDLEYLKRFSLGRGGSLDTAVVIDKDTILNPGGLRFPDEFVRHKLLDSLGDFSLLGMPIQGHITTYKSGHALNHAFIKELLAQKDAWETRTVAVEDLPRP</sequence>
<evidence type="ECO:0000256" key="5">
    <source>
        <dbReference type="ARBA" id="ARBA00022516"/>
    </source>
</evidence>
<dbReference type="RefSeq" id="WP_015903020.1">
    <property type="nucleotide sequence ID" value="NC_012108.1"/>
</dbReference>
<dbReference type="OrthoDB" id="9802746at2"/>
<dbReference type="Pfam" id="PF03331">
    <property type="entry name" value="LpxC"/>
    <property type="match status" value="1"/>
</dbReference>
<keyword evidence="8 12" id="KW-0378">Hydrolase</keyword>
<evidence type="ECO:0000313" key="13">
    <source>
        <dbReference type="EMBL" id="ACN14231.1"/>
    </source>
</evidence>
<proteinExistence type="inferred from homology"/>
<keyword evidence="14" id="KW-1185">Reference proteome</keyword>
<dbReference type="HOGENOM" id="CLU_046528_1_0_7"/>
<keyword evidence="7 12" id="KW-0479">Metal-binding</keyword>
<dbReference type="InterPro" id="IPR015870">
    <property type="entry name" value="UDP-acyl_N-AcGlcN_deAcase_N"/>
</dbReference>
<keyword evidence="6 12" id="KW-0441">Lipid A biosynthesis</keyword>
<feature type="binding site" evidence="12">
    <location>
        <position position="238"/>
    </location>
    <ligand>
        <name>Zn(2+)</name>
        <dbReference type="ChEBI" id="CHEBI:29105"/>
    </ligand>
</feature>
<protein>
    <recommendedName>
        <fullName evidence="4 12">UDP-3-O-acyl-N-acetylglucosamine deacetylase</fullName>
        <shortName evidence="12">UDP-3-O-acyl-GlcNAc deacetylase</shortName>
        <ecNumber evidence="4 12">3.5.1.108</ecNumber>
    </recommendedName>
    <alternativeName>
        <fullName evidence="12">UDP-3-O-[R-3-hydroxymyristoyl]-N-acetylglucosamine deacetylase</fullName>
    </alternativeName>
</protein>
<dbReference type="eggNOG" id="COG0774">
    <property type="taxonomic scope" value="Bacteria"/>
</dbReference>
<evidence type="ECO:0000313" key="14">
    <source>
        <dbReference type="Proteomes" id="UP000000442"/>
    </source>
</evidence>
<evidence type="ECO:0000256" key="2">
    <source>
        <dbReference type="ARBA" id="ARBA00002923"/>
    </source>
</evidence>
<dbReference type="GO" id="GO:0009245">
    <property type="term" value="P:lipid A biosynthetic process"/>
    <property type="evidence" value="ECO:0007669"/>
    <property type="project" value="UniProtKB-UniRule"/>
</dbReference>
<evidence type="ECO:0000256" key="7">
    <source>
        <dbReference type="ARBA" id="ARBA00022723"/>
    </source>
</evidence>
<dbReference type="InterPro" id="IPR004463">
    <property type="entry name" value="UDP-acyl_GlcNac_deAcase"/>
</dbReference>
<evidence type="ECO:0000256" key="4">
    <source>
        <dbReference type="ARBA" id="ARBA00012745"/>
    </source>
</evidence>
<dbReference type="Proteomes" id="UP000000442">
    <property type="component" value="Chromosome"/>
</dbReference>
<evidence type="ECO:0000256" key="10">
    <source>
        <dbReference type="ARBA" id="ARBA00023098"/>
    </source>
</evidence>
<accession>C0QLE5</accession>
<evidence type="ECO:0000256" key="12">
    <source>
        <dbReference type="HAMAP-Rule" id="MF_00388"/>
    </source>
</evidence>
<evidence type="ECO:0000256" key="6">
    <source>
        <dbReference type="ARBA" id="ARBA00022556"/>
    </source>
</evidence>
<gene>
    <name evidence="12 13" type="primary">lpxC</name>
    <name evidence="13" type="ordered locus">HRM2_11190</name>
</gene>
<dbReference type="SUPFAM" id="SSF54211">
    <property type="entry name" value="Ribosomal protein S5 domain 2-like"/>
    <property type="match status" value="2"/>
</dbReference>
<dbReference type="HAMAP" id="MF_00388">
    <property type="entry name" value="LpxC"/>
    <property type="match status" value="1"/>
</dbReference>